<evidence type="ECO:0000313" key="8">
    <source>
        <dbReference type="EMBL" id="TDM03639.1"/>
    </source>
</evidence>
<evidence type="ECO:0000256" key="6">
    <source>
        <dbReference type="ARBA" id="ARBA00023136"/>
    </source>
</evidence>
<protein>
    <submittedName>
        <fullName evidence="8">GlsB/YeaQ/YmgE family stress response membrane protein</fullName>
    </submittedName>
</protein>
<keyword evidence="4 7" id="KW-0812">Transmembrane</keyword>
<keyword evidence="5 7" id="KW-1133">Transmembrane helix</keyword>
<sequence>MGTILMIIMGGLIGWVAGMIMGTDIPGGKLGNIIAGLLGAWLGSLLLGNWGPEIWNVHILPALVGTILLIALTSIILNMMKKKNRRV</sequence>
<dbReference type="PANTHER" id="PTHR33884">
    <property type="entry name" value="UPF0410 PROTEIN YMGE"/>
    <property type="match status" value="1"/>
</dbReference>
<evidence type="ECO:0000256" key="1">
    <source>
        <dbReference type="ARBA" id="ARBA00004651"/>
    </source>
</evidence>
<keyword evidence="9" id="KW-1185">Reference proteome</keyword>
<dbReference type="AlphaFoldDB" id="A0A9Q8CM51"/>
<proteinExistence type="inferred from homology"/>
<comment type="similarity">
    <text evidence="2">Belongs to the UPF0410 family.</text>
</comment>
<dbReference type="EMBL" id="SCWD01000001">
    <property type="protein sequence ID" value="TDM03639.1"/>
    <property type="molecule type" value="Genomic_DNA"/>
</dbReference>
<dbReference type="RefSeq" id="WP_133416502.1">
    <property type="nucleotide sequence ID" value="NZ_SCWD01000001.1"/>
</dbReference>
<dbReference type="Proteomes" id="UP000295280">
    <property type="component" value="Unassembled WGS sequence"/>
</dbReference>
<dbReference type="Pfam" id="PF04226">
    <property type="entry name" value="Transgly_assoc"/>
    <property type="match status" value="1"/>
</dbReference>
<feature type="transmembrane region" description="Helical" evidence="7">
    <location>
        <begin position="30"/>
        <end position="51"/>
    </location>
</feature>
<dbReference type="PANTHER" id="PTHR33884:SF3">
    <property type="entry name" value="UPF0410 PROTEIN YMGE"/>
    <property type="match status" value="1"/>
</dbReference>
<dbReference type="InterPro" id="IPR007341">
    <property type="entry name" value="Transgly_assoc"/>
</dbReference>
<name>A0A9Q8CM51_9STAP</name>
<organism evidence="8 9">
    <name type="scientific">Macrococcus carouselicus</name>
    <dbReference type="NCBI Taxonomy" id="69969"/>
    <lineage>
        <taxon>Bacteria</taxon>
        <taxon>Bacillati</taxon>
        <taxon>Bacillota</taxon>
        <taxon>Bacilli</taxon>
        <taxon>Bacillales</taxon>
        <taxon>Staphylococcaceae</taxon>
        <taxon>Macrococcus</taxon>
    </lineage>
</organism>
<evidence type="ECO:0000256" key="3">
    <source>
        <dbReference type="ARBA" id="ARBA00022475"/>
    </source>
</evidence>
<evidence type="ECO:0000313" key="9">
    <source>
        <dbReference type="Proteomes" id="UP000295280"/>
    </source>
</evidence>
<comment type="caution">
    <text evidence="8">The sequence shown here is derived from an EMBL/GenBank/DDBJ whole genome shotgun (WGS) entry which is preliminary data.</text>
</comment>
<feature type="transmembrane region" description="Helical" evidence="7">
    <location>
        <begin position="57"/>
        <end position="77"/>
    </location>
</feature>
<keyword evidence="6 7" id="KW-0472">Membrane</keyword>
<dbReference type="GO" id="GO:0005886">
    <property type="term" value="C:plasma membrane"/>
    <property type="evidence" value="ECO:0007669"/>
    <property type="project" value="UniProtKB-SubCell"/>
</dbReference>
<reference evidence="8 9" key="1">
    <citation type="submission" date="2019-01" db="EMBL/GenBank/DDBJ databases">
        <title>Draft genome sequences of the type strains of six Macrococcus species.</title>
        <authorList>
            <person name="Mazhar S."/>
            <person name="Altermann E."/>
            <person name="Hill C."/>
            <person name="Mcauliffe O."/>
        </authorList>
    </citation>
    <scope>NUCLEOTIDE SEQUENCE [LARGE SCALE GENOMIC DNA]</scope>
    <source>
        <strain evidence="8 9">ATCC 51828</strain>
    </source>
</reference>
<feature type="transmembrane region" description="Helical" evidence="7">
    <location>
        <begin position="6"/>
        <end position="23"/>
    </location>
</feature>
<evidence type="ECO:0000256" key="4">
    <source>
        <dbReference type="ARBA" id="ARBA00022692"/>
    </source>
</evidence>
<accession>A0A9Q8CM51</accession>
<evidence type="ECO:0000256" key="5">
    <source>
        <dbReference type="ARBA" id="ARBA00022989"/>
    </source>
</evidence>
<evidence type="ECO:0000256" key="7">
    <source>
        <dbReference type="SAM" id="Phobius"/>
    </source>
</evidence>
<gene>
    <name evidence="8" type="ORF">ERX40_00270</name>
</gene>
<keyword evidence="3" id="KW-1003">Cell membrane</keyword>
<comment type="subcellular location">
    <subcellularLocation>
        <location evidence="1">Cell membrane</location>
        <topology evidence="1">Multi-pass membrane protein</topology>
    </subcellularLocation>
</comment>
<evidence type="ECO:0000256" key="2">
    <source>
        <dbReference type="ARBA" id="ARBA00011006"/>
    </source>
</evidence>